<keyword evidence="1" id="KW-0812">Transmembrane</keyword>
<gene>
    <name evidence="2" type="ORF">GOODEAATRI_003064</name>
</gene>
<sequence>MYTHTHSSFCPSLQTEAQTTLSFSFLHSSPFLPSFSSHRFFWASPKPITSHVSVHTNIFVHLLPLLKCEDILWIYMLMQVFFLSLLCASGELCVSVVACMCTHVCLCVCVHLRCS</sequence>
<comment type="caution">
    <text evidence="2">The sequence shown here is derived from an EMBL/GenBank/DDBJ whole genome shotgun (WGS) entry which is preliminary data.</text>
</comment>
<organism evidence="2 3">
    <name type="scientific">Goodea atripinnis</name>
    <dbReference type="NCBI Taxonomy" id="208336"/>
    <lineage>
        <taxon>Eukaryota</taxon>
        <taxon>Metazoa</taxon>
        <taxon>Chordata</taxon>
        <taxon>Craniata</taxon>
        <taxon>Vertebrata</taxon>
        <taxon>Euteleostomi</taxon>
        <taxon>Actinopterygii</taxon>
        <taxon>Neopterygii</taxon>
        <taxon>Teleostei</taxon>
        <taxon>Neoteleostei</taxon>
        <taxon>Acanthomorphata</taxon>
        <taxon>Ovalentaria</taxon>
        <taxon>Atherinomorphae</taxon>
        <taxon>Cyprinodontiformes</taxon>
        <taxon>Goodeidae</taxon>
        <taxon>Goodea</taxon>
    </lineage>
</organism>
<keyword evidence="1" id="KW-1133">Transmembrane helix</keyword>
<protein>
    <submittedName>
        <fullName evidence="2">Uncharacterized protein</fullName>
    </submittedName>
</protein>
<dbReference type="EMBL" id="JAHRIO010010111">
    <property type="protein sequence ID" value="MEQ2160796.1"/>
    <property type="molecule type" value="Genomic_DNA"/>
</dbReference>
<name>A0ABV0MPE0_9TELE</name>
<reference evidence="2 3" key="1">
    <citation type="submission" date="2021-06" db="EMBL/GenBank/DDBJ databases">
        <authorList>
            <person name="Palmer J.M."/>
        </authorList>
    </citation>
    <scope>NUCLEOTIDE SEQUENCE [LARGE SCALE GENOMIC DNA]</scope>
    <source>
        <strain evidence="2 3">GA_2019</strain>
        <tissue evidence="2">Muscle</tissue>
    </source>
</reference>
<proteinExistence type="predicted"/>
<evidence type="ECO:0000256" key="1">
    <source>
        <dbReference type="SAM" id="Phobius"/>
    </source>
</evidence>
<feature type="transmembrane region" description="Helical" evidence="1">
    <location>
        <begin position="72"/>
        <end position="98"/>
    </location>
</feature>
<dbReference type="Proteomes" id="UP001476798">
    <property type="component" value="Unassembled WGS sequence"/>
</dbReference>
<evidence type="ECO:0000313" key="3">
    <source>
        <dbReference type="Proteomes" id="UP001476798"/>
    </source>
</evidence>
<evidence type="ECO:0000313" key="2">
    <source>
        <dbReference type="EMBL" id="MEQ2160796.1"/>
    </source>
</evidence>
<keyword evidence="3" id="KW-1185">Reference proteome</keyword>
<keyword evidence="1" id="KW-0472">Membrane</keyword>
<accession>A0ABV0MPE0</accession>